<dbReference type="OrthoDB" id="6146740at2759"/>
<organism evidence="10 11">
    <name type="scientific">Pomacea canaliculata</name>
    <name type="common">Golden apple snail</name>
    <dbReference type="NCBI Taxonomy" id="400727"/>
    <lineage>
        <taxon>Eukaryota</taxon>
        <taxon>Metazoa</taxon>
        <taxon>Spiralia</taxon>
        <taxon>Lophotrochozoa</taxon>
        <taxon>Mollusca</taxon>
        <taxon>Gastropoda</taxon>
        <taxon>Caenogastropoda</taxon>
        <taxon>Architaenioglossa</taxon>
        <taxon>Ampullarioidea</taxon>
        <taxon>Ampullariidae</taxon>
        <taxon>Pomacea</taxon>
    </lineage>
</organism>
<comment type="subcellular location">
    <subcellularLocation>
        <location evidence="1">Membrane</location>
        <topology evidence="1">Single-pass membrane protein</topology>
    </subcellularLocation>
</comment>
<protein>
    <recommendedName>
        <fullName evidence="8">Glycosyltransferase family 92 protein</fullName>
        <ecNumber evidence="8">2.4.1.-</ecNumber>
    </recommendedName>
</protein>
<dbReference type="EC" id="2.4.1.-" evidence="8"/>
<accession>A0A2T7P678</accession>
<keyword evidence="4 8" id="KW-0808">Transferase</keyword>
<dbReference type="Proteomes" id="UP000245119">
    <property type="component" value="Linkage Group LG6"/>
</dbReference>
<keyword evidence="6" id="KW-1133">Transmembrane helix</keyword>
<evidence type="ECO:0000256" key="1">
    <source>
        <dbReference type="ARBA" id="ARBA00004167"/>
    </source>
</evidence>
<proteinExistence type="inferred from homology"/>
<feature type="compositionally biased region" description="Low complexity" evidence="9">
    <location>
        <begin position="1"/>
        <end position="19"/>
    </location>
</feature>
<evidence type="ECO:0000313" key="10">
    <source>
        <dbReference type="EMBL" id="PVD28927.1"/>
    </source>
</evidence>
<feature type="region of interest" description="Disordered" evidence="9">
    <location>
        <begin position="1"/>
        <end position="25"/>
    </location>
</feature>
<feature type="compositionally biased region" description="Basic residues" evidence="9">
    <location>
        <begin position="291"/>
        <end position="308"/>
    </location>
</feature>
<dbReference type="Pfam" id="PF01697">
    <property type="entry name" value="Glyco_transf_92"/>
    <property type="match status" value="1"/>
</dbReference>
<feature type="region of interest" description="Disordered" evidence="9">
    <location>
        <begin position="284"/>
        <end position="308"/>
    </location>
</feature>
<keyword evidence="11" id="KW-1185">Reference proteome</keyword>
<keyword evidence="7" id="KW-0472">Membrane</keyword>
<comment type="caution">
    <text evidence="10">The sequence shown here is derived from an EMBL/GenBank/DDBJ whole genome shotgun (WGS) entry which is preliminary data.</text>
</comment>
<keyword evidence="5" id="KW-0812">Transmembrane</keyword>
<dbReference type="InterPro" id="IPR008166">
    <property type="entry name" value="Glyco_transf_92"/>
</dbReference>
<evidence type="ECO:0000256" key="3">
    <source>
        <dbReference type="ARBA" id="ARBA00022676"/>
    </source>
</evidence>
<dbReference type="GO" id="GO:0016757">
    <property type="term" value="F:glycosyltransferase activity"/>
    <property type="evidence" value="ECO:0007669"/>
    <property type="project" value="UniProtKB-UniRule"/>
</dbReference>
<dbReference type="GO" id="GO:0005737">
    <property type="term" value="C:cytoplasm"/>
    <property type="evidence" value="ECO:0007669"/>
    <property type="project" value="TreeGrafter"/>
</dbReference>
<evidence type="ECO:0000256" key="4">
    <source>
        <dbReference type="ARBA" id="ARBA00022679"/>
    </source>
</evidence>
<evidence type="ECO:0000256" key="8">
    <source>
        <dbReference type="RuleBase" id="RU366017"/>
    </source>
</evidence>
<gene>
    <name evidence="10" type="ORF">C0Q70_11522</name>
</gene>
<sequence>MSDSETSSGETSGRQNVRLRNVRRRNVRRRKVRVPVQPLNDSSTCLRKKWYEEERVHFPVLTTGGEQEGLVYSDPWMRMGPPGDGGFFAPALVNCPLPNSPKDKRPIKVTLNLEGDNSTTSELHIQYPQPRRWKFLICFSPLHREFNDANLVVHNLELAQILGAEHAVVYNTSIGADVDKVLRYYVSTGFLEVKGWRDPPEPVHYKAQMGAINDCLLYGRNSSDFIVFMDFDEMIVPKYHKNWSEFIRDVQLNYNSSALASSQKGSLTHMNDALVTALRTPRKVNATTQRSMRRRKRSMRRRKRSMQRLGRHLQDTALHVLGQPWGLCLRQQRVPLGQCDKFNCPRLEVSQSASHHFSPEAKANCADMARPLQEHRGSPGGENHGHP</sequence>
<evidence type="ECO:0000256" key="7">
    <source>
        <dbReference type="ARBA" id="ARBA00023136"/>
    </source>
</evidence>
<dbReference type="PANTHER" id="PTHR21461:SF69">
    <property type="entry name" value="GLYCOSYLTRANSFERASE FAMILY 92 PROTEIN"/>
    <property type="match status" value="1"/>
</dbReference>
<dbReference type="PANTHER" id="PTHR21461">
    <property type="entry name" value="GLYCOSYLTRANSFERASE FAMILY 92 PROTEIN"/>
    <property type="match status" value="1"/>
</dbReference>
<dbReference type="AlphaFoldDB" id="A0A2T7P678"/>
<evidence type="ECO:0000313" key="11">
    <source>
        <dbReference type="Proteomes" id="UP000245119"/>
    </source>
</evidence>
<evidence type="ECO:0000256" key="5">
    <source>
        <dbReference type="ARBA" id="ARBA00022692"/>
    </source>
</evidence>
<evidence type="ECO:0000256" key="2">
    <source>
        <dbReference type="ARBA" id="ARBA00007647"/>
    </source>
</evidence>
<dbReference type="EMBL" id="PZQS01000006">
    <property type="protein sequence ID" value="PVD28927.1"/>
    <property type="molecule type" value="Genomic_DNA"/>
</dbReference>
<dbReference type="GO" id="GO:0016020">
    <property type="term" value="C:membrane"/>
    <property type="evidence" value="ECO:0007669"/>
    <property type="project" value="UniProtKB-SubCell"/>
</dbReference>
<keyword evidence="3 8" id="KW-0328">Glycosyltransferase</keyword>
<comment type="similarity">
    <text evidence="2 8">Belongs to the glycosyltransferase 92 family.</text>
</comment>
<evidence type="ECO:0000256" key="6">
    <source>
        <dbReference type="ARBA" id="ARBA00022989"/>
    </source>
</evidence>
<reference evidence="10 11" key="1">
    <citation type="submission" date="2018-04" db="EMBL/GenBank/DDBJ databases">
        <title>The genome of golden apple snail Pomacea canaliculata provides insight into stress tolerance and invasive adaptation.</title>
        <authorList>
            <person name="Liu C."/>
            <person name="Liu B."/>
            <person name="Ren Y."/>
            <person name="Zhang Y."/>
            <person name="Wang H."/>
            <person name="Li S."/>
            <person name="Jiang F."/>
            <person name="Yin L."/>
            <person name="Zhang G."/>
            <person name="Qian W."/>
            <person name="Fan W."/>
        </authorList>
    </citation>
    <scope>NUCLEOTIDE SEQUENCE [LARGE SCALE GENOMIC DNA]</scope>
    <source>
        <strain evidence="10">SZHN2017</strain>
        <tissue evidence="10">Muscle</tissue>
    </source>
</reference>
<evidence type="ECO:0000256" key="9">
    <source>
        <dbReference type="SAM" id="MobiDB-lite"/>
    </source>
</evidence>
<name>A0A2T7P678_POMCA</name>